<sequence length="175" mass="20992">MRLISYINSFRYYDARPVTNLSHVWSRNKSIYVIIRAINKRWPDKNITIHDVLWFLPFRRLLFLQRLVPDFDELNDYLFSLSGHSNLKAGSFIYRKAQKKHIRYTGTDVLFTINNELMEFNNVPFDPQRFIRDISAYIQEPYRDIKIKLYCDIKNTVCARNCTDKFCIKDAHITV</sequence>
<organism evidence="1">
    <name type="scientific">Salmonella enterica subsp. enterica serovar Java</name>
    <dbReference type="NCBI Taxonomy" id="224729"/>
    <lineage>
        <taxon>Bacteria</taxon>
        <taxon>Pseudomonadati</taxon>
        <taxon>Pseudomonadota</taxon>
        <taxon>Gammaproteobacteria</taxon>
        <taxon>Enterobacterales</taxon>
        <taxon>Enterobacteriaceae</taxon>
        <taxon>Salmonella</taxon>
    </lineage>
</organism>
<name>A0A3Y9C288_SALEB</name>
<gene>
    <name evidence="1" type="ORF">AU894_17615</name>
</gene>
<dbReference type="Proteomes" id="UP000839644">
    <property type="component" value="Unassembled WGS sequence"/>
</dbReference>
<reference evidence="1" key="1">
    <citation type="submission" date="2018-08" db="EMBL/GenBank/DDBJ databases">
        <authorList>
            <person name="Ashton P.M."/>
            <person name="Dallman T."/>
            <person name="Nair S."/>
            <person name="De Pinna E."/>
            <person name="Peters T."/>
            <person name="Grant K."/>
        </authorList>
    </citation>
    <scope>NUCLEOTIDE SEQUENCE [LARGE SCALE GENOMIC DNA]</scope>
    <source>
        <strain evidence="1">43913</strain>
    </source>
</reference>
<accession>A0A3Y9C288</accession>
<dbReference type="EMBL" id="AAAFYZ010000048">
    <property type="protein sequence ID" value="EAB8478014.1"/>
    <property type="molecule type" value="Genomic_DNA"/>
</dbReference>
<proteinExistence type="predicted"/>
<dbReference type="AlphaFoldDB" id="A0A3Y9C288"/>
<comment type="caution">
    <text evidence="1">The sequence shown here is derived from an EMBL/GenBank/DDBJ whole genome shotgun (WGS) entry which is preliminary data.</text>
</comment>
<protein>
    <submittedName>
        <fullName evidence="1">Uncharacterized protein</fullName>
    </submittedName>
</protein>
<evidence type="ECO:0000313" key="1">
    <source>
        <dbReference type="EMBL" id="EAB8478014.1"/>
    </source>
</evidence>